<reference evidence="2" key="1">
    <citation type="submission" date="2020-05" db="EMBL/GenBank/DDBJ databases">
        <authorList>
            <person name="Chiriac C."/>
            <person name="Salcher M."/>
            <person name="Ghai R."/>
            <person name="Kavagutti S V."/>
        </authorList>
    </citation>
    <scope>NUCLEOTIDE SEQUENCE</scope>
</reference>
<dbReference type="PANTHER" id="PTHR43685">
    <property type="entry name" value="GLYCOSYLTRANSFERASE"/>
    <property type="match status" value="1"/>
</dbReference>
<gene>
    <name evidence="2" type="ORF">UFOPK3564_02206</name>
</gene>
<dbReference type="Gene3D" id="3.90.550.10">
    <property type="entry name" value="Spore Coat Polysaccharide Biosynthesis Protein SpsA, Chain A"/>
    <property type="match status" value="1"/>
</dbReference>
<name>A0A6J7IBT0_9ZZZZ</name>
<accession>A0A6J7IBT0</accession>
<dbReference type="InterPro" id="IPR050834">
    <property type="entry name" value="Glycosyltransf_2"/>
</dbReference>
<dbReference type="CDD" id="cd00761">
    <property type="entry name" value="Glyco_tranf_GTA_type"/>
    <property type="match status" value="1"/>
</dbReference>
<evidence type="ECO:0000313" key="2">
    <source>
        <dbReference type="EMBL" id="CAB4927904.1"/>
    </source>
</evidence>
<dbReference type="InterPro" id="IPR001173">
    <property type="entry name" value="Glyco_trans_2-like"/>
</dbReference>
<dbReference type="PANTHER" id="PTHR43685:SF2">
    <property type="entry name" value="GLYCOSYLTRANSFERASE 2-LIKE DOMAIN-CONTAINING PROTEIN"/>
    <property type="match status" value="1"/>
</dbReference>
<dbReference type="Pfam" id="PF00535">
    <property type="entry name" value="Glycos_transf_2"/>
    <property type="match status" value="1"/>
</dbReference>
<dbReference type="InterPro" id="IPR029044">
    <property type="entry name" value="Nucleotide-diphossugar_trans"/>
</dbReference>
<evidence type="ECO:0000259" key="1">
    <source>
        <dbReference type="Pfam" id="PF00535"/>
    </source>
</evidence>
<dbReference type="EMBL" id="CAFBMK010000143">
    <property type="protein sequence ID" value="CAB4927904.1"/>
    <property type="molecule type" value="Genomic_DNA"/>
</dbReference>
<dbReference type="SUPFAM" id="SSF53448">
    <property type="entry name" value="Nucleotide-diphospho-sugar transferases"/>
    <property type="match status" value="1"/>
</dbReference>
<sequence>MPIGVVIPVHGFSPYLAQTLDAVLGQTVAPADVVVVDDGSPSPIALPDDHDGAVRLVRRDERGGPGAARNAGIAALDDDVDLVAFCDHDDVWTPGYLAAHLRALDHHPDASILTGETLIVGPDDRETGERWQSLHRGAHRPSLVLPTIYEQHPLCTSATVVRRSALDDVGGFDPSLPQAEDLDLWIRLLAEDHVLVSVLGATVRYRRHPSGLTHDLVALAESLLRVHRAHARHVRETVARRAVATDLRGRAAGLARVGRFDEAREEYAAAAVLLRPRLGERLRAAVLVVPGLRSRVRRRGPYAI</sequence>
<proteinExistence type="predicted"/>
<feature type="domain" description="Glycosyltransferase 2-like" evidence="1">
    <location>
        <begin position="5"/>
        <end position="169"/>
    </location>
</feature>
<protein>
    <submittedName>
        <fullName evidence="2">Unannotated protein</fullName>
    </submittedName>
</protein>
<dbReference type="AlphaFoldDB" id="A0A6J7IBT0"/>
<organism evidence="2">
    <name type="scientific">freshwater metagenome</name>
    <dbReference type="NCBI Taxonomy" id="449393"/>
    <lineage>
        <taxon>unclassified sequences</taxon>
        <taxon>metagenomes</taxon>
        <taxon>ecological metagenomes</taxon>
    </lineage>
</organism>